<organism evidence="1 2">
    <name type="scientific">Klebsiella pneumoniae subsp. pneumoniae</name>
    <dbReference type="NCBI Taxonomy" id="72407"/>
    <lineage>
        <taxon>Bacteria</taxon>
        <taxon>Pseudomonadati</taxon>
        <taxon>Pseudomonadota</taxon>
        <taxon>Gammaproteobacteria</taxon>
        <taxon>Enterobacterales</taxon>
        <taxon>Enterobacteriaceae</taxon>
        <taxon>Klebsiella/Raoultella group</taxon>
        <taxon>Klebsiella</taxon>
        <taxon>Klebsiella pneumoniae complex</taxon>
    </lineage>
</organism>
<dbReference type="AlphaFoldDB" id="A0A377ZXK4"/>
<dbReference type="Proteomes" id="UP000254020">
    <property type="component" value="Unassembled WGS sequence"/>
</dbReference>
<reference evidence="1 2" key="1">
    <citation type="submission" date="2018-06" db="EMBL/GenBank/DDBJ databases">
        <authorList>
            <consortium name="Pathogen Informatics"/>
            <person name="Doyle S."/>
        </authorList>
    </citation>
    <scope>NUCLEOTIDE SEQUENCE [LARGE SCALE GENOMIC DNA]</scope>
    <source>
        <strain evidence="1 2">NCTC9504</strain>
    </source>
</reference>
<evidence type="ECO:0000313" key="1">
    <source>
        <dbReference type="EMBL" id="STU89533.1"/>
    </source>
</evidence>
<name>A0A377ZXK4_KLEPN</name>
<dbReference type="EMBL" id="UGMA01000005">
    <property type="protein sequence ID" value="STU89533.1"/>
    <property type="molecule type" value="Genomic_DNA"/>
</dbReference>
<sequence length="271" mass="29269">MAKGPYEIRKNLELLSGDILYRDPGIFDSTIGLLDFGDTWAGGGKTAGYQANDQIKNLCYVDDYAYPNLPVLFDGGGIRVNEHNGSKITLPESFIIPATCTKQLVRMWFKLPTSDIGDTTVLYNNQLLVIGGTYASNQSLSYLGANNKADGTLNNIVVGGFGVGIDSTEAIASIVRTGQVVQLAWLATKIDDKFVSFRVFANGVYVADLTPVTFGTRPASIAVRQLNNKGASEKSVRNTTYRVAIDDLTNSDLDPADIVAADYADNVSRFS</sequence>
<protein>
    <submittedName>
        <fullName evidence="1">Uncharacterized protein</fullName>
    </submittedName>
</protein>
<gene>
    <name evidence="1" type="ORF">NCTC9504_04048</name>
</gene>
<proteinExistence type="predicted"/>
<evidence type="ECO:0000313" key="2">
    <source>
        <dbReference type="Proteomes" id="UP000254020"/>
    </source>
</evidence>
<accession>A0A377ZXK4</accession>